<dbReference type="GO" id="GO:0005524">
    <property type="term" value="F:ATP binding"/>
    <property type="evidence" value="ECO:0007669"/>
    <property type="project" value="InterPro"/>
</dbReference>
<protein>
    <recommendedName>
        <fullName evidence="1">(+)RNA virus helicase C-terminal domain-containing protein</fullName>
    </recommendedName>
</protein>
<name>A0A1B6HAQ2_9HEMI</name>
<evidence type="ECO:0000259" key="1">
    <source>
        <dbReference type="Pfam" id="PF01443"/>
    </source>
</evidence>
<organism evidence="2">
    <name type="scientific">Homalodisca liturata</name>
    <dbReference type="NCBI Taxonomy" id="320908"/>
    <lineage>
        <taxon>Eukaryota</taxon>
        <taxon>Metazoa</taxon>
        <taxon>Ecdysozoa</taxon>
        <taxon>Arthropoda</taxon>
        <taxon>Hexapoda</taxon>
        <taxon>Insecta</taxon>
        <taxon>Pterygota</taxon>
        <taxon>Neoptera</taxon>
        <taxon>Paraneoptera</taxon>
        <taxon>Hemiptera</taxon>
        <taxon>Auchenorrhyncha</taxon>
        <taxon>Membracoidea</taxon>
        <taxon>Cicadellidae</taxon>
        <taxon>Cicadellinae</taxon>
        <taxon>Proconiini</taxon>
        <taxon>Homalodisca</taxon>
    </lineage>
</organism>
<dbReference type="AlphaFoldDB" id="A0A1B6HAQ2"/>
<dbReference type="EMBL" id="GECU01035948">
    <property type="protein sequence ID" value="JAS71758.1"/>
    <property type="molecule type" value="Transcribed_RNA"/>
</dbReference>
<sequence>MLICPNGITNLQINSGQYKILVFKQSEKLELSKMGYNISTIHEYQRRQVENIIVIRTAKYKDEIYDSLPHCLVAITRHTGPFKYITPTADDLLSKWIRKINGRNQEVQQSTPETHQISAIVHPKKISPPTGSNFSSNLQSTVFPDIHRYEDGSYVELPAYLKRPRPIISTKKPYSVEEENEVISIGETVSTLNTDILSIRTKINAENQGNQKNKVDQRVDLVQKAPNSSHFLAQAKRKKVKLKQTQLFPTRTFINSKLTKRNPDKVNL</sequence>
<gene>
    <name evidence="2" type="ORF">g.51756</name>
</gene>
<dbReference type="Gene3D" id="3.40.50.300">
    <property type="entry name" value="P-loop containing nucleotide triphosphate hydrolases"/>
    <property type="match status" value="1"/>
</dbReference>
<evidence type="ECO:0000313" key="2">
    <source>
        <dbReference type="EMBL" id="JAS71758.1"/>
    </source>
</evidence>
<dbReference type="Pfam" id="PF01443">
    <property type="entry name" value="Viral_helicase1"/>
    <property type="match status" value="1"/>
</dbReference>
<accession>A0A1B6HAQ2</accession>
<dbReference type="InterPro" id="IPR027417">
    <property type="entry name" value="P-loop_NTPase"/>
</dbReference>
<feature type="domain" description="(+)RNA virus helicase C-terminal" evidence="1">
    <location>
        <begin position="16"/>
        <end position="86"/>
    </location>
</feature>
<dbReference type="InterPro" id="IPR027351">
    <property type="entry name" value="(+)RNA_virus_helicase_core_dom"/>
</dbReference>
<proteinExistence type="predicted"/>
<reference evidence="2" key="1">
    <citation type="submission" date="2015-11" db="EMBL/GenBank/DDBJ databases">
        <title>De novo transcriptome assembly of four potential Pierce s Disease insect vectors from Arizona vineyards.</title>
        <authorList>
            <person name="Tassone E.E."/>
        </authorList>
    </citation>
    <scope>NUCLEOTIDE SEQUENCE</scope>
</reference>